<dbReference type="EMBL" id="JAJJMA010079250">
    <property type="protein sequence ID" value="MCL7028407.1"/>
    <property type="molecule type" value="Genomic_DNA"/>
</dbReference>
<sequence>MGDTEPEKPKVYRGDAKLEWLSKLQPGEKVSYEHINGVPTGDNASKLSAFAGKLAKDGHYFPFDVRSWPDIHDLSAVIERVKDEMKNVFHWHEESHYWLYQTLNDTWRKNKHRKKEKYFKPKHSLEEQYANCPPRMVHAQWENMVDYWHTGEFKVCESLNTCFSVKYV</sequence>
<name>A0AA41S1J8_PAPNU</name>
<organism evidence="1 2">
    <name type="scientific">Papaver nudicaule</name>
    <name type="common">Iceland poppy</name>
    <dbReference type="NCBI Taxonomy" id="74823"/>
    <lineage>
        <taxon>Eukaryota</taxon>
        <taxon>Viridiplantae</taxon>
        <taxon>Streptophyta</taxon>
        <taxon>Embryophyta</taxon>
        <taxon>Tracheophyta</taxon>
        <taxon>Spermatophyta</taxon>
        <taxon>Magnoliopsida</taxon>
        <taxon>Ranunculales</taxon>
        <taxon>Papaveraceae</taxon>
        <taxon>Papaveroideae</taxon>
        <taxon>Papaver</taxon>
    </lineage>
</organism>
<dbReference type="AlphaFoldDB" id="A0AA41S1J8"/>
<protein>
    <submittedName>
        <fullName evidence="1">Uncharacterized protein</fullName>
    </submittedName>
</protein>
<keyword evidence="2" id="KW-1185">Reference proteome</keyword>
<accession>A0AA41S1J8</accession>
<comment type="caution">
    <text evidence="1">The sequence shown here is derived from an EMBL/GenBank/DDBJ whole genome shotgun (WGS) entry which is preliminary data.</text>
</comment>
<proteinExistence type="predicted"/>
<dbReference type="PANTHER" id="PTHR33144:SF25">
    <property type="entry name" value="DUF4216 DOMAIN-CONTAINING PROTEIN"/>
    <property type="match status" value="1"/>
</dbReference>
<reference evidence="1" key="1">
    <citation type="submission" date="2022-03" db="EMBL/GenBank/DDBJ databases">
        <title>A functionally conserved STORR gene fusion in Papaver species that diverged 16.8 million years ago.</title>
        <authorList>
            <person name="Catania T."/>
        </authorList>
    </citation>
    <scope>NUCLEOTIDE SEQUENCE</scope>
    <source>
        <strain evidence="1">S-191538</strain>
    </source>
</reference>
<evidence type="ECO:0000313" key="2">
    <source>
        <dbReference type="Proteomes" id="UP001177140"/>
    </source>
</evidence>
<dbReference type="PANTHER" id="PTHR33144">
    <property type="entry name" value="OS10G0409366 PROTEIN-RELATED"/>
    <property type="match status" value="1"/>
</dbReference>
<dbReference type="Proteomes" id="UP001177140">
    <property type="component" value="Unassembled WGS sequence"/>
</dbReference>
<evidence type="ECO:0000313" key="1">
    <source>
        <dbReference type="EMBL" id="MCL7028407.1"/>
    </source>
</evidence>
<gene>
    <name evidence="1" type="ORF">MKW94_015348</name>
</gene>